<dbReference type="InterPro" id="IPR053737">
    <property type="entry name" value="Type_II_TA_Toxin"/>
</dbReference>
<evidence type="ECO:0000313" key="3">
    <source>
        <dbReference type="Proteomes" id="UP000002368"/>
    </source>
</evidence>
<accession>D5WX17</accession>
<dbReference type="GO" id="GO:0016301">
    <property type="term" value="F:kinase activity"/>
    <property type="evidence" value="ECO:0007669"/>
    <property type="project" value="InterPro"/>
</dbReference>
<proteinExistence type="predicted"/>
<sequence length="130" mass="14916">MTRYLTPEEIIAINLQVIREFSPNEQAGVRAPELLDSALNRPRQSVFGQDAYPTIYDKAAALFESLVQNHPFHNANKRTAFLALLQFLSYNGYTFMMEPKQAEDFVVDVVNHKYAFEEIVGALRRHAGRR</sequence>
<evidence type="ECO:0000259" key="1">
    <source>
        <dbReference type="PROSITE" id="PS51459"/>
    </source>
</evidence>
<dbReference type="Pfam" id="PF02661">
    <property type="entry name" value="Fic"/>
    <property type="match status" value="1"/>
</dbReference>
<dbReference type="STRING" id="562970.Btus_3187"/>
<dbReference type="RefSeq" id="WP_013077077.1">
    <property type="nucleotide sequence ID" value="NC_014098.1"/>
</dbReference>
<dbReference type="OrthoDB" id="9802752at2"/>
<dbReference type="InterPro" id="IPR006440">
    <property type="entry name" value="Doc"/>
</dbReference>
<dbReference type="NCBIfam" id="TIGR01550">
    <property type="entry name" value="DOC_P1"/>
    <property type="match status" value="1"/>
</dbReference>
<dbReference type="InterPro" id="IPR003812">
    <property type="entry name" value="Fido"/>
</dbReference>
<dbReference type="PANTHER" id="PTHR39426:SF1">
    <property type="entry name" value="HOMOLOGY TO DEATH-ON-CURING PROTEIN OF PHAGE P1"/>
    <property type="match status" value="1"/>
</dbReference>
<reference evidence="2 3" key="1">
    <citation type="journal article" date="2011" name="Stand. Genomic Sci.">
        <title>Complete genome sequence of the thermophilic, hydrogen-oxidizing Bacillus tusciae type strain (T2) and reclassification in the new genus, Kyrpidia gen. nov. as Kyrpidia tusciae comb. nov. and emendation of the family Alicyclobacillaceae da Costa and Rainey, 2010.</title>
        <authorList>
            <person name="Klenk H.P."/>
            <person name="Lapidus A."/>
            <person name="Chertkov O."/>
            <person name="Copeland A."/>
            <person name="Del Rio T.G."/>
            <person name="Nolan M."/>
            <person name="Lucas S."/>
            <person name="Chen F."/>
            <person name="Tice H."/>
            <person name="Cheng J.F."/>
            <person name="Han C."/>
            <person name="Bruce D."/>
            <person name="Goodwin L."/>
            <person name="Pitluck S."/>
            <person name="Pati A."/>
            <person name="Ivanova N."/>
            <person name="Mavromatis K."/>
            <person name="Daum C."/>
            <person name="Chen A."/>
            <person name="Palaniappan K."/>
            <person name="Chang Y.J."/>
            <person name="Land M."/>
            <person name="Hauser L."/>
            <person name="Jeffries C.D."/>
            <person name="Detter J.C."/>
            <person name="Rohde M."/>
            <person name="Abt B."/>
            <person name="Pukall R."/>
            <person name="Goker M."/>
            <person name="Bristow J."/>
            <person name="Markowitz V."/>
            <person name="Hugenholtz P."/>
            <person name="Eisen J.A."/>
        </authorList>
    </citation>
    <scope>NUCLEOTIDE SEQUENCE [LARGE SCALE GENOMIC DNA]</scope>
    <source>
        <strain evidence="2 3">DSM 2912</strain>
    </source>
</reference>
<dbReference type="InterPro" id="IPR036597">
    <property type="entry name" value="Fido-like_dom_sf"/>
</dbReference>
<evidence type="ECO:0000313" key="2">
    <source>
        <dbReference type="EMBL" id="ADG07798.1"/>
    </source>
</evidence>
<dbReference type="HOGENOM" id="CLU_115697_6_0_9"/>
<dbReference type="KEGG" id="bts:Btus_3187"/>
<dbReference type="SUPFAM" id="SSF140931">
    <property type="entry name" value="Fic-like"/>
    <property type="match status" value="1"/>
</dbReference>
<dbReference type="PANTHER" id="PTHR39426">
    <property type="entry name" value="HOMOLOGY TO DEATH-ON-CURING PROTEIN OF PHAGE P1"/>
    <property type="match status" value="1"/>
</dbReference>
<gene>
    <name evidence="2" type="ordered locus">Btus_3187</name>
</gene>
<organism evidence="2 3">
    <name type="scientific">Kyrpidia tusciae (strain DSM 2912 / NBRC 15312 / T2)</name>
    <name type="common">Bacillus tusciae</name>
    <dbReference type="NCBI Taxonomy" id="562970"/>
    <lineage>
        <taxon>Bacteria</taxon>
        <taxon>Bacillati</taxon>
        <taxon>Bacillota</taxon>
        <taxon>Bacilli</taxon>
        <taxon>Bacillales</taxon>
        <taxon>Alicyclobacillaceae</taxon>
        <taxon>Kyrpidia</taxon>
    </lineage>
</organism>
<keyword evidence="3" id="KW-1185">Reference proteome</keyword>
<protein>
    <submittedName>
        <fullName evidence="2">Death-on-curing family protein</fullName>
    </submittedName>
</protein>
<feature type="domain" description="Fido" evidence="1">
    <location>
        <begin position="5"/>
        <end position="125"/>
    </location>
</feature>
<dbReference type="Proteomes" id="UP000002368">
    <property type="component" value="Chromosome"/>
</dbReference>
<dbReference type="AlphaFoldDB" id="D5WX17"/>
<dbReference type="EMBL" id="CP002017">
    <property type="protein sequence ID" value="ADG07798.1"/>
    <property type="molecule type" value="Genomic_DNA"/>
</dbReference>
<dbReference type="PROSITE" id="PS51459">
    <property type="entry name" value="FIDO"/>
    <property type="match status" value="1"/>
</dbReference>
<dbReference type="eggNOG" id="COG3654">
    <property type="taxonomic scope" value="Bacteria"/>
</dbReference>
<dbReference type="Gene3D" id="1.20.120.1870">
    <property type="entry name" value="Fic/DOC protein, Fido domain"/>
    <property type="match status" value="1"/>
</dbReference>
<name>D5WX17_KYRT2</name>